<dbReference type="InterPro" id="IPR051120">
    <property type="entry name" value="ABC_AA/LPS_Transport"/>
</dbReference>
<comment type="caution">
    <text evidence="5">The sequence shown here is derived from an EMBL/GenBank/DDBJ whole genome shotgun (WGS) entry which is preliminary data.</text>
</comment>
<evidence type="ECO:0000256" key="2">
    <source>
        <dbReference type="ARBA" id="ARBA00022741"/>
    </source>
</evidence>
<dbReference type="PANTHER" id="PTHR45772">
    <property type="entry name" value="CONSERVED COMPONENT OF ABC TRANSPORTER FOR NATURAL AMINO ACIDS-RELATED"/>
    <property type="match status" value="1"/>
</dbReference>
<evidence type="ECO:0000256" key="3">
    <source>
        <dbReference type="ARBA" id="ARBA00022840"/>
    </source>
</evidence>
<dbReference type="InterPro" id="IPR003439">
    <property type="entry name" value="ABC_transporter-like_ATP-bd"/>
</dbReference>
<dbReference type="PANTHER" id="PTHR45772:SF9">
    <property type="entry name" value="CONSERVED COMPONENT OF ABC TRANSPORTER FOR NATURAL AMINO ACIDS"/>
    <property type="match status" value="1"/>
</dbReference>
<keyword evidence="3 5" id="KW-0067">ATP-binding</keyword>
<sequence>MTTTLLELRGLDLPQAGAGRRVGWTLESGGTGLVCGPPGTGKTACLDLVSGQRRAAPGQVFLAGQDIGRLGAPARARAGIARSLAGDAVLGGLSVLDHVCLALRRRLGRGPGLFARRSGDWELLDSAERLLQQVRLLALAEQPARSLGRAERRRMDLAMLMAQEPRLYVLDAPLAGLDGAGAAAMRDLLAGLSAAGATLLLALRDPRDLDLQGQTILQLAPPGETGDD</sequence>
<protein>
    <submittedName>
        <fullName evidence="5">ATP-binding cassette domain-containing protein</fullName>
    </submittedName>
</protein>
<dbReference type="GO" id="GO:0005524">
    <property type="term" value="F:ATP binding"/>
    <property type="evidence" value="ECO:0007669"/>
    <property type="project" value="UniProtKB-KW"/>
</dbReference>
<keyword evidence="1" id="KW-0813">Transport</keyword>
<dbReference type="Gene3D" id="3.40.50.300">
    <property type="entry name" value="P-loop containing nucleotide triphosphate hydrolases"/>
    <property type="match status" value="1"/>
</dbReference>
<reference evidence="5" key="1">
    <citation type="submission" date="2020-09" db="EMBL/GenBank/DDBJ databases">
        <title>A novel bacterium of genus Mangrovicoccus, isolated from South China Sea.</title>
        <authorList>
            <person name="Huang H."/>
            <person name="Mo K."/>
            <person name="Hu Y."/>
        </authorList>
    </citation>
    <scope>NUCLEOTIDE SEQUENCE</scope>
    <source>
        <strain evidence="5">HB182678</strain>
    </source>
</reference>
<gene>
    <name evidence="5" type="ORF">ICN82_02780</name>
</gene>
<proteinExistence type="predicted"/>
<dbReference type="AlphaFoldDB" id="A0A8J6YWL4"/>
<dbReference type="SUPFAM" id="SSF52540">
    <property type="entry name" value="P-loop containing nucleoside triphosphate hydrolases"/>
    <property type="match status" value="1"/>
</dbReference>
<feature type="domain" description="ABC transporter" evidence="4">
    <location>
        <begin position="3"/>
        <end position="228"/>
    </location>
</feature>
<organism evidence="5 6">
    <name type="scientific">Mangrovicoccus algicola</name>
    <dbReference type="NCBI Taxonomy" id="2771008"/>
    <lineage>
        <taxon>Bacteria</taxon>
        <taxon>Pseudomonadati</taxon>
        <taxon>Pseudomonadota</taxon>
        <taxon>Alphaproteobacteria</taxon>
        <taxon>Rhodobacterales</taxon>
        <taxon>Paracoccaceae</taxon>
        <taxon>Mangrovicoccus</taxon>
    </lineage>
</organism>
<dbReference type="GO" id="GO:0005886">
    <property type="term" value="C:plasma membrane"/>
    <property type="evidence" value="ECO:0007669"/>
    <property type="project" value="TreeGrafter"/>
</dbReference>
<dbReference type="RefSeq" id="WP_193179353.1">
    <property type="nucleotide sequence ID" value="NZ_JACVXA010000006.1"/>
</dbReference>
<dbReference type="InterPro" id="IPR027417">
    <property type="entry name" value="P-loop_NTPase"/>
</dbReference>
<dbReference type="Proteomes" id="UP000609121">
    <property type="component" value="Unassembled WGS sequence"/>
</dbReference>
<dbReference type="EMBL" id="JACVXA010000006">
    <property type="protein sequence ID" value="MBE3637131.1"/>
    <property type="molecule type" value="Genomic_DNA"/>
</dbReference>
<keyword evidence="6" id="KW-1185">Reference proteome</keyword>
<evidence type="ECO:0000256" key="1">
    <source>
        <dbReference type="ARBA" id="ARBA00022448"/>
    </source>
</evidence>
<keyword evidence="2" id="KW-0547">Nucleotide-binding</keyword>
<accession>A0A8J6YWL4</accession>
<dbReference type="GO" id="GO:0016887">
    <property type="term" value="F:ATP hydrolysis activity"/>
    <property type="evidence" value="ECO:0007669"/>
    <property type="project" value="InterPro"/>
</dbReference>
<name>A0A8J6YWL4_9RHOB</name>
<evidence type="ECO:0000313" key="6">
    <source>
        <dbReference type="Proteomes" id="UP000609121"/>
    </source>
</evidence>
<evidence type="ECO:0000313" key="5">
    <source>
        <dbReference type="EMBL" id="MBE3637131.1"/>
    </source>
</evidence>
<evidence type="ECO:0000259" key="4">
    <source>
        <dbReference type="PROSITE" id="PS50893"/>
    </source>
</evidence>
<dbReference type="PROSITE" id="PS50893">
    <property type="entry name" value="ABC_TRANSPORTER_2"/>
    <property type="match status" value="1"/>
</dbReference>
<dbReference type="Pfam" id="PF00005">
    <property type="entry name" value="ABC_tran"/>
    <property type="match status" value="1"/>
</dbReference>